<dbReference type="InParanoid" id="D6TLS6"/>
<comment type="caution">
    <text evidence="2">The sequence shown here is derived from an EMBL/GenBank/DDBJ whole genome shotgun (WGS) entry which is preliminary data.</text>
</comment>
<gene>
    <name evidence="2" type="ORF">Krac_8037</name>
</gene>
<keyword evidence="1" id="KW-0472">Membrane</keyword>
<accession>D6TLS6</accession>
<keyword evidence="1" id="KW-1133">Transmembrane helix</keyword>
<keyword evidence="3" id="KW-1185">Reference proteome</keyword>
<proteinExistence type="predicted"/>
<protein>
    <submittedName>
        <fullName evidence="2">Uncharacterized protein</fullName>
    </submittedName>
</protein>
<name>D6TLS6_KTERA</name>
<evidence type="ECO:0000256" key="1">
    <source>
        <dbReference type="SAM" id="Phobius"/>
    </source>
</evidence>
<dbReference type="AlphaFoldDB" id="D6TLS6"/>
<reference evidence="2 3" key="1">
    <citation type="journal article" date="2011" name="Stand. Genomic Sci.">
        <title>Non-contiguous finished genome sequence and contextual data of the filamentous soil bacterium Ktedonobacter racemifer type strain (SOSP1-21).</title>
        <authorList>
            <person name="Chang Y.J."/>
            <person name="Land M."/>
            <person name="Hauser L."/>
            <person name="Chertkov O."/>
            <person name="Del Rio T.G."/>
            <person name="Nolan M."/>
            <person name="Copeland A."/>
            <person name="Tice H."/>
            <person name="Cheng J.F."/>
            <person name="Lucas S."/>
            <person name="Han C."/>
            <person name="Goodwin L."/>
            <person name="Pitluck S."/>
            <person name="Ivanova N."/>
            <person name="Ovchinikova G."/>
            <person name="Pati A."/>
            <person name="Chen A."/>
            <person name="Palaniappan K."/>
            <person name="Mavromatis K."/>
            <person name="Liolios K."/>
            <person name="Brettin T."/>
            <person name="Fiebig A."/>
            <person name="Rohde M."/>
            <person name="Abt B."/>
            <person name="Goker M."/>
            <person name="Detter J.C."/>
            <person name="Woyke T."/>
            <person name="Bristow J."/>
            <person name="Eisen J.A."/>
            <person name="Markowitz V."/>
            <person name="Hugenholtz P."/>
            <person name="Kyrpides N.C."/>
            <person name="Klenk H.P."/>
            <person name="Lapidus A."/>
        </authorList>
    </citation>
    <scope>NUCLEOTIDE SEQUENCE [LARGE SCALE GENOMIC DNA]</scope>
    <source>
        <strain evidence="3">DSM 44963</strain>
    </source>
</reference>
<organism evidence="2 3">
    <name type="scientific">Ktedonobacter racemifer DSM 44963</name>
    <dbReference type="NCBI Taxonomy" id="485913"/>
    <lineage>
        <taxon>Bacteria</taxon>
        <taxon>Bacillati</taxon>
        <taxon>Chloroflexota</taxon>
        <taxon>Ktedonobacteria</taxon>
        <taxon>Ktedonobacterales</taxon>
        <taxon>Ktedonobacteraceae</taxon>
        <taxon>Ktedonobacter</taxon>
    </lineage>
</organism>
<keyword evidence="1" id="KW-0812">Transmembrane</keyword>
<evidence type="ECO:0000313" key="2">
    <source>
        <dbReference type="EMBL" id="EFH86726.1"/>
    </source>
</evidence>
<sequence length="78" mass="8951">MVAGPWPGNHHNFNYFYPTSIRLMNMVLFFISRDIIFSAGKREMHQIHQTARGDLPQRALTHTHLVLARQQTTPAPAP</sequence>
<dbReference type="EMBL" id="ADVG01000002">
    <property type="protein sequence ID" value="EFH86726.1"/>
    <property type="molecule type" value="Genomic_DNA"/>
</dbReference>
<dbReference type="STRING" id="485913.Krac_8037"/>
<evidence type="ECO:0000313" key="3">
    <source>
        <dbReference type="Proteomes" id="UP000004508"/>
    </source>
</evidence>
<dbReference type="Proteomes" id="UP000004508">
    <property type="component" value="Unassembled WGS sequence"/>
</dbReference>
<feature type="transmembrane region" description="Helical" evidence="1">
    <location>
        <begin position="15"/>
        <end position="36"/>
    </location>
</feature>